<dbReference type="InterPro" id="IPR000157">
    <property type="entry name" value="TIR_dom"/>
</dbReference>
<dbReference type="GO" id="GO:0006952">
    <property type="term" value="P:defense response"/>
    <property type="evidence" value="ECO:0007669"/>
    <property type="project" value="InterPro"/>
</dbReference>
<dbReference type="InterPro" id="IPR044974">
    <property type="entry name" value="Disease_R_plants"/>
</dbReference>
<dbReference type="InterPro" id="IPR002182">
    <property type="entry name" value="NB-ARC"/>
</dbReference>
<dbReference type="Gene3D" id="1.10.8.430">
    <property type="entry name" value="Helical domain of apoptotic protease-activating factors"/>
    <property type="match status" value="1"/>
</dbReference>
<evidence type="ECO:0000313" key="7">
    <source>
        <dbReference type="EnsemblPlants" id="QL02p102131:mrna"/>
    </source>
</evidence>
<dbReference type="Pfam" id="PF00931">
    <property type="entry name" value="NB-ARC"/>
    <property type="match status" value="1"/>
</dbReference>
<reference evidence="8" key="1">
    <citation type="journal article" date="2016" name="G3 (Bethesda)">
        <title>First Draft Assembly and Annotation of the Genome of a California Endemic Oak Quercus lobata Nee (Fagaceae).</title>
        <authorList>
            <person name="Sork V.L."/>
            <person name="Fitz-Gibbon S.T."/>
            <person name="Puiu D."/>
            <person name="Crepeau M."/>
            <person name="Gugger P.F."/>
            <person name="Sherman R."/>
            <person name="Stevens K."/>
            <person name="Langley C.H."/>
            <person name="Pellegrini M."/>
            <person name="Salzberg S.L."/>
        </authorList>
    </citation>
    <scope>NUCLEOTIDE SEQUENCE [LARGE SCALE GENOMIC DNA]</scope>
    <source>
        <strain evidence="8">cv. SW786</strain>
    </source>
</reference>
<dbReference type="InterPro" id="IPR027417">
    <property type="entry name" value="P-loop_NTPase"/>
</dbReference>
<dbReference type="PANTHER" id="PTHR11017">
    <property type="entry name" value="LEUCINE-RICH REPEAT-CONTAINING PROTEIN"/>
    <property type="match status" value="1"/>
</dbReference>
<keyword evidence="8" id="KW-1185">Reference proteome</keyword>
<name>A0A7N2L2N8_QUELO</name>
<dbReference type="InterPro" id="IPR058546">
    <property type="entry name" value="RPS4B/Roq1-like_LRR"/>
</dbReference>
<evidence type="ECO:0000256" key="4">
    <source>
        <dbReference type="ARBA" id="ARBA00023027"/>
    </source>
</evidence>
<dbReference type="SMART" id="SM00255">
    <property type="entry name" value="TIR"/>
    <property type="match status" value="1"/>
</dbReference>
<dbReference type="Pfam" id="PF23286">
    <property type="entry name" value="LRR_13"/>
    <property type="match status" value="1"/>
</dbReference>
<dbReference type="GO" id="GO:0007165">
    <property type="term" value="P:signal transduction"/>
    <property type="evidence" value="ECO:0007669"/>
    <property type="project" value="InterPro"/>
</dbReference>
<dbReference type="InterPro" id="IPR057135">
    <property type="entry name" value="At4g27190-like_LRR"/>
</dbReference>
<dbReference type="Gene3D" id="3.40.50.300">
    <property type="entry name" value="P-loop containing nucleotide triphosphate hydrolases"/>
    <property type="match status" value="1"/>
</dbReference>
<dbReference type="SUPFAM" id="SSF52540">
    <property type="entry name" value="P-loop containing nucleoside triphosphate hydrolases"/>
    <property type="match status" value="1"/>
</dbReference>
<dbReference type="Pfam" id="PF13855">
    <property type="entry name" value="LRR_8"/>
    <property type="match status" value="2"/>
</dbReference>
<dbReference type="PROSITE" id="PS50104">
    <property type="entry name" value="TIR"/>
    <property type="match status" value="1"/>
</dbReference>
<dbReference type="Proteomes" id="UP000594261">
    <property type="component" value="Chromosome 2"/>
</dbReference>
<dbReference type="EnsemblPlants" id="QL02p102131:mrna">
    <property type="protein sequence ID" value="QL02p102131:mrna"/>
    <property type="gene ID" value="QL02p102131"/>
</dbReference>
<dbReference type="SMART" id="SM00369">
    <property type="entry name" value="LRR_TYP"/>
    <property type="match status" value="8"/>
</dbReference>
<evidence type="ECO:0000313" key="8">
    <source>
        <dbReference type="Proteomes" id="UP000594261"/>
    </source>
</evidence>
<dbReference type="InParanoid" id="A0A7N2L2N8"/>
<feature type="region of interest" description="Disordered" evidence="5">
    <location>
        <begin position="1330"/>
        <end position="1357"/>
    </location>
</feature>
<dbReference type="InterPro" id="IPR032675">
    <property type="entry name" value="LRR_dom_sf"/>
</dbReference>
<dbReference type="Pfam" id="PF23282">
    <property type="entry name" value="WHD_ROQ1"/>
    <property type="match status" value="1"/>
</dbReference>
<dbReference type="FunFam" id="3.40.50.10140:FF:000007">
    <property type="entry name" value="Disease resistance protein (TIR-NBS-LRR class)"/>
    <property type="match status" value="1"/>
</dbReference>
<dbReference type="Gene3D" id="3.80.10.10">
    <property type="entry name" value="Ribonuclease Inhibitor"/>
    <property type="match status" value="4"/>
</dbReference>
<dbReference type="GO" id="GO:0043531">
    <property type="term" value="F:ADP binding"/>
    <property type="evidence" value="ECO:0007669"/>
    <property type="project" value="InterPro"/>
</dbReference>
<dbReference type="PRINTS" id="PR00364">
    <property type="entry name" value="DISEASERSIST"/>
</dbReference>
<dbReference type="InterPro" id="IPR001611">
    <property type="entry name" value="Leu-rich_rpt"/>
</dbReference>
<keyword evidence="2" id="KW-0677">Repeat</keyword>
<dbReference type="InterPro" id="IPR042197">
    <property type="entry name" value="Apaf_helical"/>
</dbReference>
<dbReference type="InterPro" id="IPR035897">
    <property type="entry name" value="Toll_tir_struct_dom_sf"/>
</dbReference>
<dbReference type="SUPFAM" id="SSF52200">
    <property type="entry name" value="Toll/Interleukin receptor TIR domain"/>
    <property type="match status" value="1"/>
</dbReference>
<feature type="domain" description="TIR" evidence="6">
    <location>
        <begin position="24"/>
        <end position="194"/>
    </location>
</feature>
<evidence type="ECO:0000256" key="2">
    <source>
        <dbReference type="ARBA" id="ARBA00022737"/>
    </source>
</evidence>
<dbReference type="PANTHER" id="PTHR11017:SF559">
    <property type="entry name" value="DISEASE RESISTANCE PROTEIN CHL1"/>
    <property type="match status" value="1"/>
</dbReference>
<dbReference type="InterPro" id="IPR003591">
    <property type="entry name" value="Leu-rich_rpt_typical-subtyp"/>
</dbReference>
<keyword evidence="3" id="KW-0611">Plant defense</keyword>
<accession>A0A7N2L2N8</accession>
<dbReference type="Gramene" id="QL02p102131:mrna">
    <property type="protein sequence ID" value="QL02p102131:mrna"/>
    <property type="gene ID" value="QL02p102131"/>
</dbReference>
<evidence type="ECO:0000259" key="6">
    <source>
        <dbReference type="PROSITE" id="PS50104"/>
    </source>
</evidence>
<dbReference type="SUPFAM" id="SSF52058">
    <property type="entry name" value="L domain-like"/>
    <property type="match status" value="3"/>
</dbReference>
<dbReference type="Pfam" id="PF01582">
    <property type="entry name" value="TIR"/>
    <property type="match status" value="1"/>
</dbReference>
<reference evidence="7" key="2">
    <citation type="submission" date="2021-01" db="UniProtKB">
        <authorList>
            <consortium name="EnsemblPlants"/>
        </authorList>
    </citation>
    <scope>IDENTIFICATION</scope>
</reference>
<evidence type="ECO:0000256" key="1">
    <source>
        <dbReference type="ARBA" id="ARBA00022614"/>
    </source>
</evidence>
<proteinExistence type="predicted"/>
<sequence>MDLMGMETDSSSFPSSFSSSVARWKYDVFLSFRGEHTRNTLADLLYDAFNQKGINAFKDDEKLEKGNTISPELSRAIEESRFAVVIFSKNYASSTWCLDELAKIIHCEEHMGMQILPVFYDVEPSDVRKQMGTFAQAFIEHEKRFKENIEKVKMWRDALTHVGNLAGWPLMNRPFSQVIKSIVRLIWHNLNNDAFSEVTKGLVGIYSHVVELESCLDVGSNDVRFVGIWAMGGMGKTTLAWVVYHMVSKDFEGCIFIEGVRENFEKYGCVAMQQKIIEQILMEKDLKIKDKYDGVKKIKNVLHHKRILLVLDDVDKLHSLNMLAGEHDWFGPGSRVIITTRDRHVLETHGVDEIYEVKGLNNENALQLFCLKAFKKEHVPDDYIGLSNHFLEYAGGLPLALEVLGSFLFGKNIAEWKIALERLREYPNPEVLHVLKISFDGLHYLEKEIFLYIACFFNHNMKDHVVEVLDNLGLYASIGLKELIDKSLLKIMDHNVVWMHDLVEEMGKNIVFRECPGDPGKRSRLWFYEDIDKVLRKNEGTKAVQAMDIWGGYFLEGEGATWNPDAFLKMYNLKFLRVNSIDCVPTHLPDDLRILDWTKYPSKSLPSSIQLDELVQLCLQRSKIEQLWIGIKHFQKLKFIDLTDSSNLIITPDFTGVQNLEILVLNGCEELRELHPSIGLLKKLVRLDLMCCEKLVGLPSTICCLKSLESLDLSRCSNFENLPENLGNVKGLKRLDLSGTAIKELPCSIECLPRLTSLNIHDCEDLVCLPNTTCGFKFHGALDLSTCSIFKNLPENPWIIDGLGKLDLSKTAIEELPSSIEHLIGLTSLTLRSCKNLVCLPSTICSLKLLESLDLFGCSNFDELPENLGNIKGLKRLYLSGTAIKELPLSIGCLTSLTSLNISDCKKFVHLPGTICSLKSLESLDLSGCSNFDNLPKNLGNVKGLKRLDLSGTSIKEVPSSIVLLKNLEQVLVHGLKETLFSFNSMPTSQLPSLLGVHSLTYLDLCDCNLSSIPNDIGNLSSLAHLNLCGNNFVSLPKSISQLSNLQTLNLEGCKRLQSLENVPLTVEFIIANNCTSLERLPDLQNHPFRSCPSRLLFTYLNCFKLVDNIQSGSKLLKGQIGRLPNMLEIIIPGGEIPKWFSPATFILKSTPRSKLQVLTGHTWKIQLQVPSCGCDELMGIVLCIVFVPNGSYQSNCAFEVHGFRGAVPVKSNFAIDYGKFESPTILDSGFMTNYGKVESPHLWLLYLSTHYSGSNWGETFSQIDANGTHQFEIEISSPEYEVEKVGFHLVYKQDIEDLNQTMAQCCNNSMLYEDLGDLHHDHYNSAVEGFKNKRSNDGDDGVGPSRKGYSNKKPQPERIQRLGRFMADSEDSSQREIFYFKLLEGAAGNGSCMSRSVDTFSDGSIGTEQGQGELTFSYKFKEPTADNPTLLNIAKKRSGRQNNIVALSCFSPMSLRILLRHTPCEVALAAATYSASAEDCAIIFCLFKVHEHICQYQERIHRHLYISYHLDIQPNHAKEKTEDEVASEPHGMVIDVKEVKMTNSSGQKKFEIEEIGNKASSQLRQPEGIQVEEMQLQASSEAIMILKPSEMEPEASEQHGLFLMQGGLVLTKLPKDEDWKNAKEIYLMDNELSDLPENPSCPNLSALFLPRNYKLRTIPQPFFNFMPALQILNLSRTGIKSLPDSLIRLVSLKRLFLNNCHRLMILSPKVGDLKQLEVLDLEGANIMDLPKEIKNLTNLTCLEVSFYGFTSNGRRTMQSNAVVPCGVLSALSQLEELNIDVNPDDERWDAFVEDIVNEVCTLKRLETLKFYFPRVELLSHFLWNSLLLPNFRFTVGHHVKRILSRVPSDAEFELERWERCLKYINGEGVHRDIKKLLQHVTAFFLDRHATIKKLSDFGTKNMKQLKCCVVGECNELQVIIDAADAYGEDGISEIVSESYGAERIVLGSLEHLYIYYMKSLRSIWEGPVQQNSLFLLKSLTLSTCPQLTTIFTQGLLDNLCNLGELKVEYCHSIKSIVSCEISAEHGTSYFLPNLKKISLHCVPGLVSISNGLHIAPKLEWLSFYNCPNLKNPLIDEVSSQDLKKIKGERRWWEELEWSNGRPGYLDEIFVPIESTHKSVAKIAIAILATPKHKNSHYSSGASGAKAVQNFSHRLLPEIEDEKRCDLCGVDAK</sequence>
<evidence type="ECO:0000256" key="5">
    <source>
        <dbReference type="SAM" id="MobiDB-lite"/>
    </source>
</evidence>
<organism evidence="7 8">
    <name type="scientific">Quercus lobata</name>
    <name type="common">Valley oak</name>
    <dbReference type="NCBI Taxonomy" id="97700"/>
    <lineage>
        <taxon>Eukaryota</taxon>
        <taxon>Viridiplantae</taxon>
        <taxon>Streptophyta</taxon>
        <taxon>Embryophyta</taxon>
        <taxon>Tracheophyta</taxon>
        <taxon>Spermatophyta</taxon>
        <taxon>Magnoliopsida</taxon>
        <taxon>eudicotyledons</taxon>
        <taxon>Gunneridae</taxon>
        <taxon>Pentapetalae</taxon>
        <taxon>rosids</taxon>
        <taxon>fabids</taxon>
        <taxon>Fagales</taxon>
        <taxon>Fagaceae</taxon>
        <taxon>Quercus</taxon>
    </lineage>
</organism>
<keyword evidence="1" id="KW-0433">Leucine-rich repeat</keyword>
<dbReference type="Gene3D" id="3.40.50.10140">
    <property type="entry name" value="Toll/interleukin-1 receptor homology (TIR) domain"/>
    <property type="match status" value="1"/>
</dbReference>
<evidence type="ECO:0000256" key="3">
    <source>
        <dbReference type="ARBA" id="ARBA00022821"/>
    </source>
</evidence>
<protein>
    <recommendedName>
        <fullName evidence="6">TIR domain-containing protein</fullName>
    </recommendedName>
</protein>
<keyword evidence="4" id="KW-0520">NAD</keyword>
<dbReference type="Pfam" id="PF23247">
    <property type="entry name" value="LRR_RPS2"/>
    <property type="match status" value="1"/>
</dbReference>
<dbReference type="InterPro" id="IPR058192">
    <property type="entry name" value="WHD_ROQ1-like"/>
</dbReference>